<proteinExistence type="predicted"/>
<dbReference type="RefSeq" id="WP_008868521.1">
    <property type="nucleotide sequence ID" value="NZ_ACJN02000001.1"/>
</dbReference>
<protein>
    <submittedName>
        <fullName evidence="2">YbbR family protein</fullName>
    </submittedName>
</protein>
<dbReference type="OrthoDB" id="128578at2"/>
<comment type="caution">
    <text evidence="2">The sequence shown here is derived from an EMBL/GenBank/DDBJ whole genome shotgun (WGS) entry which is preliminary data.</text>
</comment>
<gene>
    <name evidence="2" type="ORF">Dthio_PD2805</name>
</gene>
<evidence type="ECO:0000313" key="2">
    <source>
        <dbReference type="EMBL" id="EFI35389.1"/>
    </source>
</evidence>
<dbReference type="InterPro" id="IPR012505">
    <property type="entry name" value="YbbR"/>
</dbReference>
<dbReference type="InterPro" id="IPR053154">
    <property type="entry name" value="c-di-AMP_regulator"/>
</dbReference>
<dbReference type="EMBL" id="ACJN02000001">
    <property type="protein sequence ID" value="EFI35389.1"/>
    <property type="molecule type" value="Genomic_DNA"/>
</dbReference>
<reference evidence="2" key="1">
    <citation type="submission" date="2010-05" db="EMBL/GenBank/DDBJ databases">
        <title>The draft genome of Desulfonatronospira thiodismutans ASO3-1.</title>
        <authorList>
            <consortium name="US DOE Joint Genome Institute (JGI-PGF)"/>
            <person name="Lucas S."/>
            <person name="Copeland A."/>
            <person name="Lapidus A."/>
            <person name="Cheng J.-F."/>
            <person name="Bruce D."/>
            <person name="Goodwin L."/>
            <person name="Pitluck S."/>
            <person name="Chertkov O."/>
            <person name="Brettin T."/>
            <person name="Detter J.C."/>
            <person name="Han C."/>
            <person name="Land M.L."/>
            <person name="Hauser L."/>
            <person name="Kyrpides N."/>
            <person name="Mikhailova N."/>
            <person name="Muyzer G."/>
            <person name="Woyke T."/>
        </authorList>
    </citation>
    <scope>NUCLEOTIDE SEQUENCE [LARGE SCALE GENOMIC DNA]</scope>
    <source>
        <strain evidence="2">ASO3-1</strain>
    </source>
</reference>
<evidence type="ECO:0000313" key="3">
    <source>
        <dbReference type="Proteomes" id="UP000005496"/>
    </source>
</evidence>
<accession>D6SL28</accession>
<name>D6SL28_9BACT</name>
<dbReference type="Proteomes" id="UP000005496">
    <property type="component" value="Unassembled WGS sequence"/>
</dbReference>
<keyword evidence="1" id="KW-1133">Transmembrane helix</keyword>
<dbReference type="PANTHER" id="PTHR37804:SF1">
    <property type="entry name" value="CDAA REGULATORY PROTEIN CDAR"/>
    <property type="match status" value="1"/>
</dbReference>
<dbReference type="Pfam" id="PF07949">
    <property type="entry name" value="YbbR"/>
    <property type="match status" value="2"/>
</dbReference>
<dbReference type="eggNOG" id="COG4856">
    <property type="taxonomic scope" value="Bacteria"/>
</dbReference>
<dbReference type="AlphaFoldDB" id="D6SL28"/>
<organism evidence="2 3">
    <name type="scientific">Desulfonatronospira thiodismutans ASO3-1</name>
    <dbReference type="NCBI Taxonomy" id="555779"/>
    <lineage>
        <taxon>Bacteria</taxon>
        <taxon>Pseudomonadati</taxon>
        <taxon>Thermodesulfobacteriota</taxon>
        <taxon>Desulfovibrionia</taxon>
        <taxon>Desulfovibrionales</taxon>
        <taxon>Desulfonatronovibrionaceae</taxon>
        <taxon>Desulfonatronospira</taxon>
    </lineage>
</organism>
<keyword evidence="1" id="KW-0812">Transmembrane</keyword>
<keyword evidence="3" id="KW-1185">Reference proteome</keyword>
<evidence type="ECO:0000256" key="1">
    <source>
        <dbReference type="SAM" id="Phobius"/>
    </source>
</evidence>
<keyword evidence="1" id="KW-0472">Membrane</keyword>
<feature type="transmembrane region" description="Helical" evidence="1">
    <location>
        <begin position="6"/>
        <end position="23"/>
    </location>
</feature>
<dbReference type="Gene3D" id="2.170.120.40">
    <property type="entry name" value="YbbR-like domain"/>
    <property type="match status" value="1"/>
</dbReference>
<dbReference type="PANTHER" id="PTHR37804">
    <property type="entry name" value="CDAA REGULATORY PROTEIN CDAR"/>
    <property type="match status" value="1"/>
</dbReference>
<sequence>MLKSNWQYRILAVVMAVFFWYLISGQEKVEMWVDVPVEVSHLSEDYTVISGMVSKVTVRCRATKTMLSRMDMARLAYNLDLSGLEQGENTIVLDPKRINLPRAVQAVEITPARLELEVDRIVSRELPVEVVWTGAISPYYELKNKMVEPAALHVRGPEKILKNMDTVKTRPVAVDSDRPDRFQRKAGLDLRPELESTPSDVRVELVFGPVLEDIWVRKPIEVRGAQGVNYSLDPGYVRAYLDLPRELLQEDGWREKIHYYVEKNPGAGPGVHELQVYAELPEHGQVLEMRPEKVEISID</sequence>
<dbReference type="Gene3D" id="2.170.120.30">
    <property type="match status" value="2"/>
</dbReference>